<evidence type="ECO:0000313" key="3">
    <source>
        <dbReference type="Proteomes" id="UP000198287"/>
    </source>
</evidence>
<organism evidence="2 3">
    <name type="scientific">Folsomia candida</name>
    <name type="common">Springtail</name>
    <dbReference type="NCBI Taxonomy" id="158441"/>
    <lineage>
        <taxon>Eukaryota</taxon>
        <taxon>Metazoa</taxon>
        <taxon>Ecdysozoa</taxon>
        <taxon>Arthropoda</taxon>
        <taxon>Hexapoda</taxon>
        <taxon>Collembola</taxon>
        <taxon>Entomobryomorpha</taxon>
        <taxon>Isotomoidea</taxon>
        <taxon>Isotomidae</taxon>
        <taxon>Proisotominae</taxon>
        <taxon>Folsomia</taxon>
    </lineage>
</organism>
<dbReference type="GO" id="GO:0051170">
    <property type="term" value="P:import into nucleus"/>
    <property type="evidence" value="ECO:0007669"/>
    <property type="project" value="TreeGrafter"/>
</dbReference>
<dbReference type="Proteomes" id="UP000198287">
    <property type="component" value="Unassembled WGS sequence"/>
</dbReference>
<dbReference type="STRING" id="158441.A0A226DD60"/>
<evidence type="ECO:0000256" key="1">
    <source>
        <dbReference type="SAM" id="MobiDB-lite"/>
    </source>
</evidence>
<dbReference type="AlphaFoldDB" id="A0A226DD60"/>
<feature type="non-terminal residue" evidence="2">
    <location>
        <position position="1"/>
    </location>
</feature>
<dbReference type="OrthoDB" id="430436at2759"/>
<gene>
    <name evidence="2" type="ORF">Fcan01_22344</name>
</gene>
<dbReference type="PANTHER" id="PTHR14097:SF7">
    <property type="entry name" value="OXIDOREDUCTASE HTATIP2"/>
    <property type="match status" value="1"/>
</dbReference>
<proteinExistence type="predicted"/>
<reference evidence="2 3" key="1">
    <citation type="submission" date="2015-12" db="EMBL/GenBank/DDBJ databases">
        <title>The genome of Folsomia candida.</title>
        <authorList>
            <person name="Faddeeva A."/>
            <person name="Derks M.F."/>
            <person name="Anvar Y."/>
            <person name="Smit S."/>
            <person name="Van Straalen N."/>
            <person name="Roelofs D."/>
        </authorList>
    </citation>
    <scope>NUCLEOTIDE SEQUENCE [LARGE SCALE GENOMIC DNA]</scope>
    <source>
        <strain evidence="2 3">VU population</strain>
        <tissue evidence="2">Whole body</tissue>
    </source>
</reference>
<comment type="caution">
    <text evidence="2">The sequence shown here is derived from an EMBL/GenBank/DDBJ whole genome shotgun (WGS) entry which is preliminary data.</text>
</comment>
<dbReference type="GO" id="GO:0005737">
    <property type="term" value="C:cytoplasm"/>
    <property type="evidence" value="ECO:0007669"/>
    <property type="project" value="TreeGrafter"/>
</dbReference>
<evidence type="ECO:0000313" key="2">
    <source>
        <dbReference type="EMBL" id="OXA42888.1"/>
    </source>
</evidence>
<name>A0A226DD60_FOLCA</name>
<protein>
    <submittedName>
        <fullName evidence="2">Oxidoreductase HTATIP2</fullName>
    </submittedName>
</protein>
<keyword evidence="3" id="KW-1185">Reference proteome</keyword>
<dbReference type="InterPro" id="IPR036291">
    <property type="entry name" value="NAD(P)-bd_dom_sf"/>
</dbReference>
<sequence>QGSSSMIDSGANRYRRNLGNLVGGGTGGGSSGGGSGSGGGSSGGSSGGGGGNLGRQTCLTDDLSYIIFNIFYNNTFPYLNIYIIFKTDPDNLSAFVFGYTGGAGRAIVNALAVEPRFKRVVLFGRRIVDLDKEKESSSQKIPGDFTKFRQDVVDFDKLSENSEYFAEKLKDFDVGIYTLGVNPFNSDEQTFNRITKDWLLAVGKLAKDGGCKHFHKMSGMLVKQNSWLKMARFTAEVEDQLCKLNFQRVSIYKPATILTPFNGGGMTGPTMVSITRFLDRCHWISIEADIMGKFLVENCFTKNESNPIQVFSNAEMNRWWKQLNKK</sequence>
<dbReference type="EMBL" id="LNIX01000024">
    <property type="protein sequence ID" value="OXA42888.1"/>
    <property type="molecule type" value="Genomic_DNA"/>
</dbReference>
<feature type="region of interest" description="Disordered" evidence="1">
    <location>
        <begin position="25"/>
        <end position="50"/>
    </location>
</feature>
<dbReference type="Gene3D" id="3.40.50.720">
    <property type="entry name" value="NAD(P)-binding Rossmann-like Domain"/>
    <property type="match status" value="1"/>
</dbReference>
<dbReference type="SUPFAM" id="SSF51735">
    <property type="entry name" value="NAD(P)-binding Rossmann-fold domains"/>
    <property type="match status" value="1"/>
</dbReference>
<accession>A0A226DD60</accession>
<dbReference type="PANTHER" id="PTHR14097">
    <property type="entry name" value="OXIDOREDUCTASE HTATIP2"/>
    <property type="match status" value="1"/>
</dbReference>